<evidence type="ECO:0008006" key="3">
    <source>
        <dbReference type="Google" id="ProtNLM"/>
    </source>
</evidence>
<dbReference type="STRING" id="1802312.A3C06_02450"/>
<comment type="caution">
    <text evidence="1">The sequence shown here is derived from an EMBL/GenBank/DDBJ whole genome shotgun (WGS) entry which is preliminary data.</text>
</comment>
<gene>
    <name evidence="1" type="ORF">A3C06_02450</name>
</gene>
<dbReference type="SUPFAM" id="SSF56784">
    <property type="entry name" value="HAD-like"/>
    <property type="match status" value="1"/>
</dbReference>
<dbReference type="InterPro" id="IPR036412">
    <property type="entry name" value="HAD-like_sf"/>
</dbReference>
<dbReference type="Proteomes" id="UP000177565">
    <property type="component" value="Unassembled WGS sequence"/>
</dbReference>
<name>A0A1G2MSS6_9BACT</name>
<evidence type="ECO:0000313" key="2">
    <source>
        <dbReference type="Proteomes" id="UP000177565"/>
    </source>
</evidence>
<accession>A0A1G2MSS6</accession>
<evidence type="ECO:0000313" key="1">
    <source>
        <dbReference type="EMBL" id="OHA26279.1"/>
    </source>
</evidence>
<organism evidence="1 2">
    <name type="scientific">Candidatus Taylorbacteria bacterium RIFCSPHIGHO2_02_FULL_46_13</name>
    <dbReference type="NCBI Taxonomy" id="1802312"/>
    <lineage>
        <taxon>Bacteria</taxon>
        <taxon>Candidatus Tayloriibacteriota</taxon>
    </lineage>
</organism>
<protein>
    <recommendedName>
        <fullName evidence="3">FCP1 homology domain-containing protein</fullName>
    </recommendedName>
</protein>
<proteinExistence type="predicted"/>
<reference evidence="1 2" key="1">
    <citation type="journal article" date="2016" name="Nat. Commun.">
        <title>Thousands of microbial genomes shed light on interconnected biogeochemical processes in an aquifer system.</title>
        <authorList>
            <person name="Anantharaman K."/>
            <person name="Brown C.T."/>
            <person name="Hug L.A."/>
            <person name="Sharon I."/>
            <person name="Castelle C.J."/>
            <person name="Probst A.J."/>
            <person name="Thomas B.C."/>
            <person name="Singh A."/>
            <person name="Wilkins M.J."/>
            <person name="Karaoz U."/>
            <person name="Brodie E.L."/>
            <person name="Williams K.H."/>
            <person name="Hubbard S.S."/>
            <person name="Banfield J.F."/>
        </authorList>
    </citation>
    <scope>NUCLEOTIDE SEQUENCE [LARGE SCALE GENOMIC DNA]</scope>
</reference>
<dbReference type="Gene3D" id="3.40.50.1000">
    <property type="entry name" value="HAD superfamily/HAD-like"/>
    <property type="match status" value="1"/>
</dbReference>
<dbReference type="EMBL" id="MHRQ01000023">
    <property type="protein sequence ID" value="OHA26279.1"/>
    <property type="molecule type" value="Genomic_DNA"/>
</dbReference>
<sequence>MLKSLGVDLGNVIIDHVGFGTTREFVRNGDYNSIPAVPGVFEALRQLNQLKFSSNIFVVYNATNVADQKIISWLQYHNFFKKTGISTEMVMRTQNGRDKSALCKKFGATHFIDDRLEALSYLIGKVENLYLLRPQQTEVKQHQRFLPLVQQVSSWNEVIQLLLP</sequence>
<dbReference type="AlphaFoldDB" id="A0A1G2MSS6"/>
<dbReference type="InterPro" id="IPR023214">
    <property type="entry name" value="HAD_sf"/>
</dbReference>